<evidence type="ECO:0000256" key="2">
    <source>
        <dbReference type="ARBA" id="ARBA00024195"/>
    </source>
</evidence>
<feature type="signal peptide" evidence="4">
    <location>
        <begin position="1"/>
        <end position="18"/>
    </location>
</feature>
<accession>A0A8S9ZF15</accession>
<gene>
    <name evidence="6" type="ORF">Mgra_00008706</name>
</gene>
<feature type="transmembrane region" description="Helical" evidence="3">
    <location>
        <begin position="334"/>
        <end position="355"/>
    </location>
</feature>
<feature type="chain" id="PRO_5035944454" description="Peptidase S1 domain-containing protein" evidence="4">
    <location>
        <begin position="19"/>
        <end position="415"/>
    </location>
</feature>
<keyword evidence="7" id="KW-1185">Reference proteome</keyword>
<dbReference type="GO" id="GO:0006508">
    <property type="term" value="P:proteolysis"/>
    <property type="evidence" value="ECO:0007669"/>
    <property type="project" value="InterPro"/>
</dbReference>
<proteinExistence type="inferred from homology"/>
<comment type="caution">
    <text evidence="6">The sequence shown here is derived from an EMBL/GenBank/DDBJ whole genome shotgun (WGS) entry which is preliminary data.</text>
</comment>
<dbReference type="EMBL" id="JABEBT010000120">
    <property type="protein sequence ID" value="KAF7631055.1"/>
    <property type="molecule type" value="Genomic_DNA"/>
</dbReference>
<comment type="similarity">
    <text evidence="2">Belongs to the peptidase S1 family. CLIP subfamily.</text>
</comment>
<evidence type="ECO:0000256" key="1">
    <source>
        <dbReference type="ARBA" id="ARBA00023157"/>
    </source>
</evidence>
<evidence type="ECO:0000256" key="4">
    <source>
        <dbReference type="SAM" id="SignalP"/>
    </source>
</evidence>
<evidence type="ECO:0000313" key="7">
    <source>
        <dbReference type="Proteomes" id="UP000605970"/>
    </source>
</evidence>
<evidence type="ECO:0000313" key="6">
    <source>
        <dbReference type="EMBL" id="KAF7631055.1"/>
    </source>
</evidence>
<dbReference type="PROSITE" id="PS50240">
    <property type="entry name" value="TRYPSIN_DOM"/>
    <property type="match status" value="1"/>
</dbReference>
<dbReference type="InterPro" id="IPR001254">
    <property type="entry name" value="Trypsin_dom"/>
</dbReference>
<name>A0A8S9ZF15_9BILA</name>
<sequence>MFLFLFLTISFIPKLIQTFSHAPPEWLPGFDTYDPVRCGLSIPFKRNINRSKRKTILDSEFKVLGGESVKEGEYPWAVYIINPVLRCTGVLISKRHVLTTAHCFKKKGVNFACKTDGERIKCCNFLSKNSFSKSDAASKKTVLSTYFIQVGSICIGEQSTLKNCKLPEYAIKYTIKKAIYNQYYENNCIGRDYAIIELGHPIPFEQTFNSINNDNEKITIPPNIANHICLLHLDDKINKLDWSKLSSPVIFGWGQSVNFNGKMKSSSFLQKAKLISLMKQEDCKNYVRRYHEDILCVISKKNISTCAVKMAYQSEYQQNEYANEPGNNDDVIRLLTMLTMLFIIFCFCCVIYQVLNYQNEKAEFERIKRQRRIEFIQKRQLENLKRQQQSYSYVQPYIVYPYIPIPTTYPQCNQR</sequence>
<dbReference type="InterPro" id="IPR051487">
    <property type="entry name" value="Ser/Thr_Proteases_Immune/Dev"/>
</dbReference>
<dbReference type="InterPro" id="IPR043504">
    <property type="entry name" value="Peptidase_S1_PA_chymotrypsin"/>
</dbReference>
<evidence type="ECO:0000256" key="3">
    <source>
        <dbReference type="SAM" id="Phobius"/>
    </source>
</evidence>
<dbReference type="GO" id="GO:0004252">
    <property type="term" value="F:serine-type endopeptidase activity"/>
    <property type="evidence" value="ECO:0007669"/>
    <property type="project" value="InterPro"/>
</dbReference>
<dbReference type="SMART" id="SM00020">
    <property type="entry name" value="Tryp_SPc"/>
    <property type="match status" value="1"/>
</dbReference>
<dbReference type="AlphaFoldDB" id="A0A8S9ZF15"/>
<keyword evidence="3" id="KW-0472">Membrane</keyword>
<dbReference type="PANTHER" id="PTHR24256">
    <property type="entry name" value="TRYPTASE-RELATED"/>
    <property type="match status" value="1"/>
</dbReference>
<dbReference type="SUPFAM" id="SSF50494">
    <property type="entry name" value="Trypsin-like serine proteases"/>
    <property type="match status" value="1"/>
</dbReference>
<keyword evidence="3" id="KW-0812">Transmembrane</keyword>
<dbReference type="InterPro" id="IPR009003">
    <property type="entry name" value="Peptidase_S1_PA"/>
</dbReference>
<keyword evidence="1" id="KW-1015">Disulfide bond</keyword>
<dbReference type="Gene3D" id="2.40.10.10">
    <property type="entry name" value="Trypsin-like serine proteases"/>
    <property type="match status" value="1"/>
</dbReference>
<dbReference type="OrthoDB" id="6353231at2759"/>
<dbReference type="Proteomes" id="UP000605970">
    <property type="component" value="Unassembled WGS sequence"/>
</dbReference>
<keyword evidence="4" id="KW-0732">Signal</keyword>
<keyword evidence="3" id="KW-1133">Transmembrane helix</keyword>
<dbReference type="Pfam" id="PF00089">
    <property type="entry name" value="Trypsin"/>
    <property type="match status" value="1"/>
</dbReference>
<protein>
    <recommendedName>
        <fullName evidence="5">Peptidase S1 domain-containing protein</fullName>
    </recommendedName>
</protein>
<evidence type="ECO:0000259" key="5">
    <source>
        <dbReference type="PROSITE" id="PS50240"/>
    </source>
</evidence>
<organism evidence="6 7">
    <name type="scientific">Meloidogyne graminicola</name>
    <dbReference type="NCBI Taxonomy" id="189291"/>
    <lineage>
        <taxon>Eukaryota</taxon>
        <taxon>Metazoa</taxon>
        <taxon>Ecdysozoa</taxon>
        <taxon>Nematoda</taxon>
        <taxon>Chromadorea</taxon>
        <taxon>Rhabditida</taxon>
        <taxon>Tylenchina</taxon>
        <taxon>Tylenchomorpha</taxon>
        <taxon>Tylenchoidea</taxon>
        <taxon>Meloidogynidae</taxon>
        <taxon>Meloidogyninae</taxon>
        <taxon>Meloidogyne</taxon>
    </lineage>
</organism>
<feature type="domain" description="Peptidase S1" evidence="5">
    <location>
        <begin position="63"/>
        <end position="381"/>
    </location>
</feature>
<reference evidence="6" key="1">
    <citation type="journal article" date="2020" name="Ecol. Evol.">
        <title>Genome structure and content of the rice root-knot nematode (Meloidogyne graminicola).</title>
        <authorList>
            <person name="Phan N.T."/>
            <person name="Danchin E.G.J."/>
            <person name="Klopp C."/>
            <person name="Perfus-Barbeoch L."/>
            <person name="Kozlowski D.K."/>
            <person name="Koutsovoulos G.D."/>
            <person name="Lopez-Roques C."/>
            <person name="Bouchez O."/>
            <person name="Zahm M."/>
            <person name="Besnard G."/>
            <person name="Bellafiore S."/>
        </authorList>
    </citation>
    <scope>NUCLEOTIDE SEQUENCE</scope>
    <source>
        <strain evidence="6">VN-18</strain>
    </source>
</reference>